<keyword evidence="3" id="KW-1185">Reference proteome</keyword>
<dbReference type="RefSeq" id="WP_149688951.1">
    <property type="nucleotide sequence ID" value="NZ_SDPQ02000002.1"/>
</dbReference>
<evidence type="ECO:0000259" key="1">
    <source>
        <dbReference type="Pfam" id="PF08241"/>
    </source>
</evidence>
<comment type="caution">
    <text evidence="2">The sequence shown here is derived from an EMBL/GenBank/DDBJ whole genome shotgun (WGS) entry which is preliminary data.</text>
</comment>
<name>A0A5M4FE66_9ACTN</name>
<dbReference type="Proteomes" id="UP000380867">
    <property type="component" value="Unassembled WGS sequence"/>
</dbReference>
<sequence length="257" mass="27502">MSFDATRDAYDRYMGRYSDQLAVTFLSFVGGEPGHRALDVGCGPGALTQVLATGLGAAHVAAADPSESFVAACADRVPGADVRRAVAAELPWIDATFDLVVSQLVLNFLPDPGAGVAEMLRVVRPGGTIAACTWDYADGMTMLRTFWDAAHEVDPASPDEARTMRLTTERELAQLWATSGLTDVRTRALEVSTEYTDFEDYWQPFMLGIGPGGAYATSLDASTLARLRDGCRRRLGSPDGPFTLTARAVAVSGRRSS</sequence>
<dbReference type="Pfam" id="PF08241">
    <property type="entry name" value="Methyltransf_11"/>
    <property type="match status" value="1"/>
</dbReference>
<gene>
    <name evidence="2" type="ORF">ESP70_008990</name>
</gene>
<dbReference type="PANTHER" id="PTHR42912:SF93">
    <property type="entry name" value="N6-ADENOSINE-METHYLTRANSFERASE TMT1A"/>
    <property type="match status" value="1"/>
</dbReference>
<dbReference type="Gene3D" id="3.40.50.150">
    <property type="entry name" value="Vaccinia Virus protein VP39"/>
    <property type="match status" value="1"/>
</dbReference>
<feature type="domain" description="Methyltransferase type 11" evidence="1">
    <location>
        <begin position="38"/>
        <end position="130"/>
    </location>
</feature>
<proteinExistence type="predicted"/>
<dbReference type="GO" id="GO:0032259">
    <property type="term" value="P:methylation"/>
    <property type="evidence" value="ECO:0007669"/>
    <property type="project" value="UniProtKB-KW"/>
</dbReference>
<dbReference type="InterPro" id="IPR013216">
    <property type="entry name" value="Methyltransf_11"/>
</dbReference>
<dbReference type="GO" id="GO:0008757">
    <property type="term" value="F:S-adenosylmethionine-dependent methyltransferase activity"/>
    <property type="evidence" value="ECO:0007669"/>
    <property type="project" value="InterPro"/>
</dbReference>
<dbReference type="EMBL" id="SDPQ02000002">
    <property type="protein sequence ID" value="KAA1397500.1"/>
    <property type="molecule type" value="Genomic_DNA"/>
</dbReference>
<dbReference type="CDD" id="cd02440">
    <property type="entry name" value="AdoMet_MTases"/>
    <property type="match status" value="1"/>
</dbReference>
<keyword evidence="2" id="KW-0489">Methyltransferase</keyword>
<dbReference type="AlphaFoldDB" id="A0A5M4FE66"/>
<evidence type="ECO:0000313" key="3">
    <source>
        <dbReference type="Proteomes" id="UP000380867"/>
    </source>
</evidence>
<organism evidence="2 3">
    <name type="scientific">Aeromicrobium ginsengisoli</name>
    <dbReference type="NCBI Taxonomy" id="363867"/>
    <lineage>
        <taxon>Bacteria</taxon>
        <taxon>Bacillati</taxon>
        <taxon>Actinomycetota</taxon>
        <taxon>Actinomycetes</taxon>
        <taxon>Propionibacteriales</taxon>
        <taxon>Nocardioidaceae</taxon>
        <taxon>Aeromicrobium</taxon>
    </lineage>
</organism>
<reference evidence="2" key="1">
    <citation type="submission" date="2019-09" db="EMBL/GenBank/DDBJ databases">
        <authorList>
            <person name="Li J."/>
        </authorList>
    </citation>
    <scope>NUCLEOTIDE SEQUENCE [LARGE SCALE GENOMIC DNA]</scope>
    <source>
        <strain evidence="2">JCM 14732</strain>
    </source>
</reference>
<dbReference type="OrthoDB" id="9795634at2"/>
<dbReference type="InterPro" id="IPR050508">
    <property type="entry name" value="Methyltransf_Superfamily"/>
</dbReference>
<dbReference type="InterPro" id="IPR029063">
    <property type="entry name" value="SAM-dependent_MTases_sf"/>
</dbReference>
<dbReference type="SUPFAM" id="SSF53335">
    <property type="entry name" value="S-adenosyl-L-methionine-dependent methyltransferases"/>
    <property type="match status" value="1"/>
</dbReference>
<keyword evidence="2" id="KW-0808">Transferase</keyword>
<accession>A0A5M4FE66</accession>
<dbReference type="PANTHER" id="PTHR42912">
    <property type="entry name" value="METHYLTRANSFERASE"/>
    <property type="match status" value="1"/>
</dbReference>
<protein>
    <submittedName>
        <fullName evidence="2">Methyltransferase domain-containing protein</fullName>
    </submittedName>
</protein>
<evidence type="ECO:0000313" key="2">
    <source>
        <dbReference type="EMBL" id="KAA1397500.1"/>
    </source>
</evidence>